<accession>A0A1G6Q0Z0</accession>
<evidence type="ECO:0000256" key="1">
    <source>
        <dbReference type="SAM" id="SignalP"/>
    </source>
</evidence>
<evidence type="ECO:0000313" key="2">
    <source>
        <dbReference type="EMBL" id="SDC85307.1"/>
    </source>
</evidence>
<feature type="signal peptide" evidence="1">
    <location>
        <begin position="1"/>
        <end position="25"/>
    </location>
</feature>
<keyword evidence="1" id="KW-0732">Signal</keyword>
<sequence>MKSCALKFVFLSTLAALCVMQTAQARVAVNVGVGIGIPGAFYAPPPPVVFMHPAPIWPPPLVYTHHGFSPWHHPPRFVGPRHARRPGWGPPPPRWR</sequence>
<dbReference type="EMBL" id="FMYQ01000011">
    <property type="protein sequence ID" value="SDC85307.1"/>
    <property type="molecule type" value="Genomic_DNA"/>
</dbReference>
<evidence type="ECO:0000313" key="3">
    <source>
        <dbReference type="Proteomes" id="UP000198908"/>
    </source>
</evidence>
<organism evidence="2 3">
    <name type="scientific">Paraburkholderia lycopersici</name>
    <dbReference type="NCBI Taxonomy" id="416944"/>
    <lineage>
        <taxon>Bacteria</taxon>
        <taxon>Pseudomonadati</taxon>
        <taxon>Pseudomonadota</taxon>
        <taxon>Betaproteobacteria</taxon>
        <taxon>Burkholderiales</taxon>
        <taxon>Burkholderiaceae</taxon>
        <taxon>Paraburkholderia</taxon>
    </lineage>
</organism>
<dbReference type="AlphaFoldDB" id="A0A1G6Q0Z0"/>
<protein>
    <recommendedName>
        <fullName evidence="4">PXPV repeat-containing protein</fullName>
    </recommendedName>
</protein>
<gene>
    <name evidence="2" type="ORF">SAMN05421548_11124</name>
</gene>
<proteinExistence type="predicted"/>
<reference evidence="3" key="1">
    <citation type="submission" date="2016-09" db="EMBL/GenBank/DDBJ databases">
        <authorList>
            <person name="Varghese N."/>
            <person name="Submissions S."/>
        </authorList>
    </citation>
    <scope>NUCLEOTIDE SEQUENCE [LARGE SCALE GENOMIC DNA]</scope>
    <source>
        <strain evidence="3">TNe-862</strain>
    </source>
</reference>
<evidence type="ECO:0008006" key="4">
    <source>
        <dbReference type="Google" id="ProtNLM"/>
    </source>
</evidence>
<dbReference type="Proteomes" id="UP000198908">
    <property type="component" value="Unassembled WGS sequence"/>
</dbReference>
<name>A0A1G6Q0Z0_9BURK</name>
<keyword evidence="3" id="KW-1185">Reference proteome</keyword>
<feature type="chain" id="PRO_5011432006" description="PXPV repeat-containing protein" evidence="1">
    <location>
        <begin position="26"/>
        <end position="96"/>
    </location>
</feature>